<reference evidence="2 3" key="2">
    <citation type="submission" date="2024-07" db="EMBL/GenBank/DDBJ databases">
        <authorList>
            <person name="Akdeniz Z."/>
        </authorList>
    </citation>
    <scope>NUCLEOTIDE SEQUENCE [LARGE SCALE GENOMIC DNA]</scope>
</reference>
<organism evidence="1">
    <name type="scientific">Hexamita inflata</name>
    <dbReference type="NCBI Taxonomy" id="28002"/>
    <lineage>
        <taxon>Eukaryota</taxon>
        <taxon>Metamonada</taxon>
        <taxon>Diplomonadida</taxon>
        <taxon>Hexamitidae</taxon>
        <taxon>Hexamitinae</taxon>
        <taxon>Hexamita</taxon>
    </lineage>
</organism>
<dbReference type="Proteomes" id="UP001642409">
    <property type="component" value="Unassembled WGS sequence"/>
</dbReference>
<comment type="caution">
    <text evidence="1">The sequence shown here is derived from an EMBL/GenBank/DDBJ whole genome shotgun (WGS) entry which is preliminary data.</text>
</comment>
<accession>A0AA86VTS4</accession>
<dbReference type="EMBL" id="CAXDID020000126">
    <property type="protein sequence ID" value="CAL6033698.1"/>
    <property type="molecule type" value="Genomic_DNA"/>
</dbReference>
<keyword evidence="3" id="KW-1185">Reference proteome</keyword>
<proteinExistence type="predicted"/>
<sequence length="293" mass="35841">MLNNNIQQYKIALSQSLYSNFDDFSAKQVVEKINTLTKEQSIEFWKYYHEMNPQEKLNISRLHFRANTMRILGGDSLTLEDKQYLQQFCTDHTQWSHKETTEYILENYFQNKKDINYWYLYRLVYNCNQRIKQEQITSNNEAREDYRTVYSQTIMDSLTQIYKHGITEILHIDLSDYQQDQICQFICDLKMKFKHMSIFNLFFRYFYKEISSFQQKFNSTSDAHIKNFVITIFQKQFDRLIIQYLKQMILKLNRIQLLYLKYYDTYYMNNLVNKKKSVLSNNRYKVDLLYSII</sequence>
<dbReference type="EMBL" id="CATOUU010001180">
    <property type="protein sequence ID" value="CAI9977803.1"/>
    <property type="molecule type" value="Genomic_DNA"/>
</dbReference>
<reference evidence="1" key="1">
    <citation type="submission" date="2023-06" db="EMBL/GenBank/DDBJ databases">
        <authorList>
            <person name="Kurt Z."/>
        </authorList>
    </citation>
    <scope>NUCLEOTIDE SEQUENCE</scope>
</reference>
<dbReference type="AlphaFoldDB" id="A0AA86VTS4"/>
<evidence type="ECO:0000313" key="1">
    <source>
        <dbReference type="EMBL" id="CAI9977803.1"/>
    </source>
</evidence>
<evidence type="ECO:0000313" key="2">
    <source>
        <dbReference type="EMBL" id="CAL6033698.1"/>
    </source>
</evidence>
<gene>
    <name evidence="2" type="ORF">HINF_LOCUS35093</name>
    <name evidence="1" type="ORF">HINF_LOCUS65448</name>
</gene>
<evidence type="ECO:0000313" key="3">
    <source>
        <dbReference type="Proteomes" id="UP001642409"/>
    </source>
</evidence>
<protein>
    <submittedName>
        <fullName evidence="2">Hypothetical_protein</fullName>
    </submittedName>
</protein>
<name>A0AA86VTS4_9EUKA</name>